<protein>
    <recommendedName>
        <fullName evidence="3">DUF3889 domain-containing protein</fullName>
    </recommendedName>
</protein>
<dbReference type="AlphaFoldDB" id="A0A511W4I2"/>
<evidence type="ECO:0000313" key="2">
    <source>
        <dbReference type="Proteomes" id="UP000321440"/>
    </source>
</evidence>
<gene>
    <name evidence="1" type="ORF">AHA02nite_17900</name>
</gene>
<reference evidence="1 2" key="1">
    <citation type="submission" date="2019-07" db="EMBL/GenBank/DDBJ databases">
        <title>Whole genome shotgun sequence of Alkalibacillus haloalkaliphilus NBRC 103110.</title>
        <authorList>
            <person name="Hosoyama A."/>
            <person name="Uohara A."/>
            <person name="Ohji S."/>
            <person name="Ichikawa N."/>
        </authorList>
    </citation>
    <scope>NUCLEOTIDE SEQUENCE [LARGE SCALE GENOMIC DNA]</scope>
    <source>
        <strain evidence="1 2">NBRC 103110</strain>
    </source>
</reference>
<keyword evidence="2" id="KW-1185">Reference proteome</keyword>
<dbReference type="Proteomes" id="UP000321440">
    <property type="component" value="Unassembled WGS sequence"/>
</dbReference>
<evidence type="ECO:0000313" key="1">
    <source>
        <dbReference type="EMBL" id="GEN46014.1"/>
    </source>
</evidence>
<dbReference type="Gene3D" id="2.40.40.10">
    <property type="entry name" value="RlpA-like domain"/>
    <property type="match status" value="1"/>
</dbReference>
<organism evidence="1 2">
    <name type="scientific">Alkalibacillus haloalkaliphilus</name>
    <dbReference type="NCBI Taxonomy" id="94136"/>
    <lineage>
        <taxon>Bacteria</taxon>
        <taxon>Bacillati</taxon>
        <taxon>Bacillota</taxon>
        <taxon>Bacilli</taxon>
        <taxon>Bacillales</taxon>
        <taxon>Bacillaceae</taxon>
        <taxon>Alkalibacillus</taxon>
    </lineage>
</organism>
<dbReference type="InterPro" id="IPR036908">
    <property type="entry name" value="RlpA-like_sf"/>
</dbReference>
<dbReference type="RefSeq" id="WP_146816437.1">
    <property type="nucleotide sequence ID" value="NZ_BJYA01000012.1"/>
</dbReference>
<dbReference type="OrthoDB" id="2716326at2"/>
<dbReference type="CDD" id="cd22191">
    <property type="entry name" value="DPBB_RlpA_EXP_N-like"/>
    <property type="match status" value="1"/>
</dbReference>
<dbReference type="EMBL" id="BJYA01000012">
    <property type="protein sequence ID" value="GEN46014.1"/>
    <property type="molecule type" value="Genomic_DNA"/>
</dbReference>
<accession>A0A511W4I2</accession>
<dbReference type="Gene3D" id="3.10.450.390">
    <property type="entry name" value="Protein of unknown function DUF3889"/>
    <property type="match status" value="1"/>
</dbReference>
<dbReference type="InterPro" id="IPR024987">
    <property type="entry name" value="DUF3889"/>
</dbReference>
<evidence type="ECO:0008006" key="3">
    <source>
        <dbReference type="Google" id="ProtNLM"/>
    </source>
</evidence>
<dbReference type="Pfam" id="PF13028">
    <property type="entry name" value="DUF3889"/>
    <property type="match status" value="1"/>
</dbReference>
<sequence length="218" mass="25405">MNPYYFYTNDFVRDHSCTYVYDPTANQTFTGRDNNDWVEGQATWTEGGEVTKCNIPWSDLEYMTTAVSNQAPYECGEMLKVKFPETGREILVKVVDTVDGYPPHRLNLHRQAFLALGADLDFGIIDIEIKRSPELEEEMFGRYLLEVLQIAYPRYEVTDYEFVGEEEISGDRRRETYEFIVESDDERVKVRGQVTYNPQTDRVISFDLEEVETDHNNG</sequence>
<name>A0A511W4I2_9BACI</name>
<dbReference type="SUPFAM" id="SSF50685">
    <property type="entry name" value="Barwin-like endoglucanases"/>
    <property type="match status" value="1"/>
</dbReference>
<comment type="caution">
    <text evidence="1">The sequence shown here is derived from an EMBL/GenBank/DDBJ whole genome shotgun (WGS) entry which is preliminary data.</text>
</comment>
<proteinExistence type="predicted"/>